<keyword evidence="2" id="KW-1185">Reference proteome</keyword>
<name>A0A6M8FCT7_9GAMM</name>
<evidence type="ECO:0000313" key="1">
    <source>
        <dbReference type="EMBL" id="QKE61932.1"/>
    </source>
</evidence>
<dbReference type="KEGG" id="pcam:HNE05_00635"/>
<sequence>MLRIKGRIGEWPVDLSVEMDQEDWAQLAALLPRDSAVAPVPTPVAAVAAVAKAQDGLWQTAQDLLQRAGSLDGPQLLAELTALAGSAAAGKRLLVRLRHCPQVQIESGAEAPLYRWVG</sequence>
<dbReference type="Proteomes" id="UP000501379">
    <property type="component" value="Chromosome"/>
</dbReference>
<dbReference type="RefSeq" id="WP_173203198.1">
    <property type="nucleotide sequence ID" value="NZ_CP053697.2"/>
</dbReference>
<dbReference type="AlphaFoldDB" id="A0A6M8FCT7"/>
<proteinExistence type="predicted"/>
<organism evidence="1 2">
    <name type="scientific">Aquipseudomonas campi</name>
    <dbReference type="NCBI Taxonomy" id="2731681"/>
    <lineage>
        <taxon>Bacteria</taxon>
        <taxon>Pseudomonadati</taxon>
        <taxon>Pseudomonadota</taxon>
        <taxon>Gammaproteobacteria</taxon>
        <taxon>Pseudomonadales</taxon>
        <taxon>Pseudomonadaceae</taxon>
        <taxon>Aquipseudomonas</taxon>
    </lineage>
</organism>
<protein>
    <submittedName>
        <fullName evidence="1">Uncharacterized protein</fullName>
    </submittedName>
</protein>
<accession>A0A6M8FCT7</accession>
<gene>
    <name evidence="1" type="ORF">HNE05_00635</name>
</gene>
<reference evidence="1" key="1">
    <citation type="submission" date="2020-07" db="EMBL/GenBank/DDBJ databases">
        <title>Nitrate ammonifying Pseudomonas campi sp. nov. isolated from German agricultural grassland.</title>
        <authorList>
            <person name="Timsy T."/>
            <person name="Ulrich A."/>
            <person name="Spanner T."/>
            <person name="Foesel B."/>
            <person name="Kolb S."/>
            <person name="Horn M.A."/>
            <person name="Behrendt U."/>
        </authorList>
    </citation>
    <scope>NUCLEOTIDE SEQUENCE</scope>
    <source>
        <strain evidence="1">S1-A32-2</strain>
    </source>
</reference>
<evidence type="ECO:0000313" key="2">
    <source>
        <dbReference type="Proteomes" id="UP000501379"/>
    </source>
</evidence>
<dbReference type="EMBL" id="CP053697">
    <property type="protein sequence ID" value="QKE61932.1"/>
    <property type="molecule type" value="Genomic_DNA"/>
</dbReference>